<dbReference type="AlphaFoldDB" id="A0A9Q1HHQ7"/>
<comment type="caution">
    <text evidence="1">The sequence shown here is derived from an EMBL/GenBank/DDBJ whole genome shotgun (WGS) entry which is preliminary data.</text>
</comment>
<reference evidence="1" key="1">
    <citation type="submission" date="2021-10" db="EMBL/GenBank/DDBJ databases">
        <title>Tropical sea cucumber genome reveals ecological adaptation and Cuvierian tubules defense mechanism.</title>
        <authorList>
            <person name="Chen T."/>
        </authorList>
    </citation>
    <scope>NUCLEOTIDE SEQUENCE</scope>
    <source>
        <strain evidence="1">Nanhai2018</strain>
        <tissue evidence="1">Muscle</tissue>
    </source>
</reference>
<dbReference type="EMBL" id="JAIZAY010000001">
    <property type="protein sequence ID" value="KAJ8050427.1"/>
    <property type="molecule type" value="Genomic_DNA"/>
</dbReference>
<evidence type="ECO:0000313" key="2">
    <source>
        <dbReference type="Proteomes" id="UP001152320"/>
    </source>
</evidence>
<protein>
    <submittedName>
        <fullName evidence="1">Uncharacterized protein</fullName>
    </submittedName>
</protein>
<evidence type="ECO:0000313" key="1">
    <source>
        <dbReference type="EMBL" id="KAJ8050427.1"/>
    </source>
</evidence>
<keyword evidence="2" id="KW-1185">Reference proteome</keyword>
<proteinExistence type="predicted"/>
<name>A0A9Q1HHQ7_HOLLE</name>
<organism evidence="1 2">
    <name type="scientific">Holothuria leucospilota</name>
    <name type="common">Black long sea cucumber</name>
    <name type="synonym">Mertensiothuria leucospilota</name>
    <dbReference type="NCBI Taxonomy" id="206669"/>
    <lineage>
        <taxon>Eukaryota</taxon>
        <taxon>Metazoa</taxon>
        <taxon>Echinodermata</taxon>
        <taxon>Eleutherozoa</taxon>
        <taxon>Echinozoa</taxon>
        <taxon>Holothuroidea</taxon>
        <taxon>Aspidochirotacea</taxon>
        <taxon>Aspidochirotida</taxon>
        <taxon>Holothuriidae</taxon>
        <taxon>Holothuria</taxon>
    </lineage>
</organism>
<gene>
    <name evidence="1" type="ORF">HOLleu_03632</name>
</gene>
<dbReference type="Proteomes" id="UP001152320">
    <property type="component" value="Chromosome 1"/>
</dbReference>
<sequence>MDTEFERHVIKIIINPLRSSKLVIEIIHYFFPRRSFLYMILVPKRNIRRRVRRSPNMGISFHYMTT</sequence>
<accession>A0A9Q1HHQ7</accession>